<feature type="transmembrane region" description="Helical" evidence="2">
    <location>
        <begin position="66"/>
        <end position="91"/>
    </location>
</feature>
<keyword evidence="2" id="KW-0472">Membrane</keyword>
<feature type="compositionally biased region" description="Basic and acidic residues" evidence="1">
    <location>
        <begin position="117"/>
        <end position="149"/>
    </location>
</feature>
<protein>
    <submittedName>
        <fullName evidence="4">2TM domain-containing protein</fullName>
    </submittedName>
</protein>
<reference evidence="4 5" key="1">
    <citation type="submission" date="2016-10" db="EMBL/GenBank/DDBJ databases">
        <authorList>
            <person name="de Groot N.N."/>
        </authorList>
    </citation>
    <scope>NUCLEOTIDE SEQUENCE [LARGE SCALE GENOMIC DNA]</scope>
    <source>
        <strain evidence="4 5">DSM 17794</strain>
    </source>
</reference>
<dbReference type="RefSeq" id="WP_093406745.1">
    <property type="nucleotide sequence ID" value="NZ_FOVL01000004.1"/>
</dbReference>
<evidence type="ECO:0000313" key="4">
    <source>
        <dbReference type="EMBL" id="SFN43072.1"/>
    </source>
</evidence>
<proteinExistence type="predicted"/>
<evidence type="ECO:0000259" key="3">
    <source>
        <dbReference type="Pfam" id="PF13239"/>
    </source>
</evidence>
<dbReference type="OrthoDB" id="1443721at2"/>
<evidence type="ECO:0000256" key="2">
    <source>
        <dbReference type="SAM" id="Phobius"/>
    </source>
</evidence>
<accession>A0A1I4YYK4</accession>
<gene>
    <name evidence="4" type="ORF">SAMN05660413_01037</name>
</gene>
<dbReference type="Pfam" id="PF13239">
    <property type="entry name" value="2TM"/>
    <property type="match status" value="1"/>
</dbReference>
<keyword evidence="2" id="KW-1133">Transmembrane helix</keyword>
<dbReference type="InterPro" id="IPR025698">
    <property type="entry name" value="2TM_dom"/>
</dbReference>
<sequence>MFSKKKNPSKLDAEQRELYDNARHRTLQKRHLFQHFVIFLIGATFLIVLNVVIGYKEEFKLLGYDWFVTVILVWGFLFFIHLINVFVINSFMGKAWKNRQMERLVSKQQEKIAEMQKQVEKDYPLPEHQKTKPVEKPKEIKPGPEKSIDPDDFDQPYNT</sequence>
<dbReference type="EMBL" id="FOVL01000004">
    <property type="protein sequence ID" value="SFN43072.1"/>
    <property type="molecule type" value="Genomic_DNA"/>
</dbReference>
<dbReference type="AlphaFoldDB" id="A0A1I4YYK4"/>
<feature type="region of interest" description="Disordered" evidence="1">
    <location>
        <begin position="117"/>
        <end position="159"/>
    </location>
</feature>
<evidence type="ECO:0000313" key="5">
    <source>
        <dbReference type="Proteomes" id="UP000199153"/>
    </source>
</evidence>
<feature type="domain" description="2TM" evidence="3">
    <location>
        <begin position="21"/>
        <end position="105"/>
    </location>
</feature>
<dbReference type="Proteomes" id="UP000199153">
    <property type="component" value="Unassembled WGS sequence"/>
</dbReference>
<name>A0A1I4YYK4_9FLAO</name>
<dbReference type="STRING" id="287099.SAMN05660413_01037"/>
<organism evidence="4 5">
    <name type="scientific">Salegentibacter flavus</name>
    <dbReference type="NCBI Taxonomy" id="287099"/>
    <lineage>
        <taxon>Bacteria</taxon>
        <taxon>Pseudomonadati</taxon>
        <taxon>Bacteroidota</taxon>
        <taxon>Flavobacteriia</taxon>
        <taxon>Flavobacteriales</taxon>
        <taxon>Flavobacteriaceae</taxon>
        <taxon>Salegentibacter</taxon>
    </lineage>
</organism>
<evidence type="ECO:0000256" key="1">
    <source>
        <dbReference type="SAM" id="MobiDB-lite"/>
    </source>
</evidence>
<keyword evidence="5" id="KW-1185">Reference proteome</keyword>
<feature type="compositionally biased region" description="Acidic residues" evidence="1">
    <location>
        <begin position="150"/>
        <end position="159"/>
    </location>
</feature>
<keyword evidence="2" id="KW-0812">Transmembrane</keyword>
<feature type="transmembrane region" description="Helical" evidence="2">
    <location>
        <begin position="32"/>
        <end position="54"/>
    </location>
</feature>